<name>A0ABR2J734_9PEZI</name>
<gene>
    <name evidence="3" type="ORF">PGQ11_003981</name>
</gene>
<evidence type="ECO:0000313" key="4">
    <source>
        <dbReference type="Proteomes" id="UP001390339"/>
    </source>
</evidence>
<feature type="domain" description="Heterokaryon incompatibility" evidence="1">
    <location>
        <begin position="22"/>
        <end position="108"/>
    </location>
</feature>
<sequence>MRLINTRTLEVIEFFGEKIPRYAILSHTWGKGELTLQEMQSRTPQTTAKAGYQKIKAAATQALGDSYEWIWIDTCCIDKTSSAELSEAINSMYQYYMESAVCYAYLSDFSQLRPDFKFGDSRWFTRGWTLQELIAPSKVIFFDVNWMCVGDTTEGQILSEILSVTNIPAECLSGVQKPNEFSIARRMSWAAQRECTRIEDIAYSLMGLFDVNMPLLYGEGKKAFTRLQEEILKDTDDQTILAWTVPADSERSFNTVGILAETPADFASSASLIQVFPELSKPSTMTNLGLSVHLPLMTRDYSALSHLCRGFLTTEIEVVSAILNCGRSPTDLVIIRLLRVKPRGLAGSAGSKIYHRLGMSRLDFIDTSKKYNAERGDIFIAKKLQIGAHHAPFDHGGIHLQNLPLSPELGARDTADPLYGYVVKSIVGPWSVQSSPQRKANWSSLYGCVFFQTSDLGLYNDPLHINFESPMRAPFHLSIGYSDNWVQLSAVLGSCTDVPPQGQRPPNMEIYLAERQSYRERYGTLITTQLQVGTDVFVTASLHREDPRTSEGEAAGNRPHFLVFVEIAAPPPSPTRSQPQITHAVYAPQLHQAPVQIPQQFRNPEMNKKGFKSMGKMFTFKRNDSAP</sequence>
<evidence type="ECO:0000313" key="3">
    <source>
        <dbReference type="EMBL" id="KAK8873467.1"/>
    </source>
</evidence>
<dbReference type="PANTHER" id="PTHR10622">
    <property type="entry name" value="HET DOMAIN-CONTAINING PROTEIN"/>
    <property type="match status" value="1"/>
</dbReference>
<reference evidence="3 4" key="1">
    <citation type="journal article" date="2024" name="IMA Fungus">
        <title>Apiospora arundinis, a panoply of carbohydrate-active enzymes and secondary metabolites.</title>
        <authorList>
            <person name="Sorensen T."/>
            <person name="Petersen C."/>
            <person name="Muurmann A.T."/>
            <person name="Christiansen J.V."/>
            <person name="Brundto M.L."/>
            <person name="Overgaard C.K."/>
            <person name="Boysen A.T."/>
            <person name="Wollenberg R.D."/>
            <person name="Larsen T.O."/>
            <person name="Sorensen J.L."/>
            <person name="Nielsen K.L."/>
            <person name="Sondergaard T.E."/>
        </authorList>
    </citation>
    <scope>NUCLEOTIDE SEQUENCE [LARGE SCALE GENOMIC DNA]</scope>
    <source>
        <strain evidence="3 4">AAU 773</strain>
    </source>
</reference>
<dbReference type="Pfam" id="PF06985">
    <property type="entry name" value="HET"/>
    <property type="match status" value="1"/>
</dbReference>
<evidence type="ECO:0000259" key="2">
    <source>
        <dbReference type="Pfam" id="PF26640"/>
    </source>
</evidence>
<dbReference type="EMBL" id="JAPCWZ010000003">
    <property type="protein sequence ID" value="KAK8873467.1"/>
    <property type="molecule type" value="Genomic_DNA"/>
</dbReference>
<dbReference type="Pfam" id="PF26640">
    <property type="entry name" value="DUF8212"/>
    <property type="match status" value="1"/>
</dbReference>
<comment type="caution">
    <text evidence="3">The sequence shown here is derived from an EMBL/GenBank/DDBJ whole genome shotgun (WGS) entry which is preliminary data.</text>
</comment>
<proteinExistence type="predicted"/>
<evidence type="ECO:0000259" key="1">
    <source>
        <dbReference type="Pfam" id="PF06985"/>
    </source>
</evidence>
<keyword evidence="4" id="KW-1185">Reference proteome</keyword>
<feature type="domain" description="DUF8212" evidence="2">
    <location>
        <begin position="222"/>
        <end position="245"/>
    </location>
</feature>
<dbReference type="InterPro" id="IPR010730">
    <property type="entry name" value="HET"/>
</dbReference>
<dbReference type="PANTHER" id="PTHR10622:SF10">
    <property type="entry name" value="HET DOMAIN-CONTAINING PROTEIN"/>
    <property type="match status" value="1"/>
</dbReference>
<dbReference type="Proteomes" id="UP001390339">
    <property type="component" value="Unassembled WGS sequence"/>
</dbReference>
<dbReference type="InterPro" id="IPR058525">
    <property type="entry name" value="DUF8212"/>
</dbReference>
<protein>
    <submittedName>
        <fullName evidence="3">HET-domain-containing protein</fullName>
    </submittedName>
</protein>
<organism evidence="3 4">
    <name type="scientific">Apiospora arundinis</name>
    <dbReference type="NCBI Taxonomy" id="335852"/>
    <lineage>
        <taxon>Eukaryota</taxon>
        <taxon>Fungi</taxon>
        <taxon>Dikarya</taxon>
        <taxon>Ascomycota</taxon>
        <taxon>Pezizomycotina</taxon>
        <taxon>Sordariomycetes</taxon>
        <taxon>Xylariomycetidae</taxon>
        <taxon>Amphisphaeriales</taxon>
        <taxon>Apiosporaceae</taxon>
        <taxon>Apiospora</taxon>
    </lineage>
</organism>
<accession>A0ABR2J734</accession>